<dbReference type="Gene3D" id="1.20.120.20">
    <property type="entry name" value="Apolipoprotein"/>
    <property type="match status" value="1"/>
</dbReference>
<dbReference type="PROSITE" id="PS00299">
    <property type="entry name" value="UBIQUITIN_1"/>
    <property type="match status" value="2"/>
</dbReference>
<keyword evidence="5" id="KW-1017">Isopeptide bond</keyword>
<feature type="domain" description="Ubiquitin-like" evidence="10">
    <location>
        <begin position="740"/>
        <end position="815"/>
    </location>
</feature>
<evidence type="ECO:0000313" key="11">
    <source>
        <dbReference type="EMBL" id="CAH3152464.1"/>
    </source>
</evidence>
<keyword evidence="4" id="KW-0963">Cytoplasm</keyword>
<comment type="subcellular location">
    <subcellularLocation>
        <location evidence="2">Cytoplasm</location>
    </subcellularLocation>
    <subcellularLocation>
        <location evidence="1">Nucleus</location>
    </subcellularLocation>
</comment>
<protein>
    <recommendedName>
        <fullName evidence="10">Ubiquitin-like domain-containing protein</fullName>
    </recommendedName>
</protein>
<dbReference type="SUPFAM" id="SSF54236">
    <property type="entry name" value="Ubiquitin-like"/>
    <property type="match status" value="5"/>
</dbReference>
<dbReference type="InterPro" id="IPR041249">
    <property type="entry name" value="HEPN_DZIP3"/>
</dbReference>
<dbReference type="InterPro" id="IPR029071">
    <property type="entry name" value="Ubiquitin-like_domsf"/>
</dbReference>
<evidence type="ECO:0000256" key="7">
    <source>
        <dbReference type="ARBA" id="ARBA00022843"/>
    </source>
</evidence>
<dbReference type="GO" id="GO:0005737">
    <property type="term" value="C:cytoplasm"/>
    <property type="evidence" value="ECO:0007669"/>
    <property type="project" value="UniProtKB-SubCell"/>
</dbReference>
<evidence type="ECO:0000256" key="2">
    <source>
        <dbReference type="ARBA" id="ARBA00004496"/>
    </source>
</evidence>
<evidence type="ECO:0000313" key="12">
    <source>
        <dbReference type="Proteomes" id="UP001159428"/>
    </source>
</evidence>
<name>A0AAU9XLP6_9CNID</name>
<evidence type="ECO:0000256" key="9">
    <source>
        <dbReference type="SAM" id="Coils"/>
    </source>
</evidence>
<accession>A0AAU9XLP6</accession>
<dbReference type="CDD" id="cd17039">
    <property type="entry name" value="Ubl_ubiquitin_like"/>
    <property type="match status" value="2"/>
</dbReference>
<feature type="coiled-coil region" evidence="9">
    <location>
        <begin position="252"/>
        <end position="359"/>
    </location>
</feature>
<reference evidence="11 12" key="1">
    <citation type="submission" date="2022-05" db="EMBL/GenBank/DDBJ databases">
        <authorList>
            <consortium name="Genoscope - CEA"/>
            <person name="William W."/>
        </authorList>
    </citation>
    <scope>NUCLEOTIDE SEQUENCE [LARGE SCALE GENOMIC DNA]</scope>
</reference>
<evidence type="ECO:0000256" key="4">
    <source>
        <dbReference type="ARBA" id="ARBA00022490"/>
    </source>
</evidence>
<dbReference type="InterPro" id="IPR050158">
    <property type="entry name" value="Ubiquitin_ubiquitin-like"/>
</dbReference>
<dbReference type="GO" id="GO:0005634">
    <property type="term" value="C:nucleus"/>
    <property type="evidence" value="ECO:0007669"/>
    <property type="project" value="UniProtKB-SubCell"/>
</dbReference>
<dbReference type="SMART" id="SM00213">
    <property type="entry name" value="UBQ"/>
    <property type="match status" value="5"/>
</dbReference>
<dbReference type="Pfam" id="PF18738">
    <property type="entry name" value="HEPN_DZIP3"/>
    <property type="match status" value="1"/>
</dbReference>
<dbReference type="AlphaFoldDB" id="A0AAU9XLP6"/>
<dbReference type="Pfam" id="PF00240">
    <property type="entry name" value="ubiquitin"/>
    <property type="match status" value="5"/>
</dbReference>
<evidence type="ECO:0000256" key="3">
    <source>
        <dbReference type="ARBA" id="ARBA00008430"/>
    </source>
</evidence>
<evidence type="ECO:0000259" key="10">
    <source>
        <dbReference type="PROSITE" id="PS50053"/>
    </source>
</evidence>
<dbReference type="FunFam" id="3.10.20.90:FF:000469">
    <property type="entry name" value="Polyubiquitin-C"/>
    <property type="match status" value="1"/>
</dbReference>
<organism evidence="11 12">
    <name type="scientific">Pocillopora meandrina</name>
    <dbReference type="NCBI Taxonomy" id="46732"/>
    <lineage>
        <taxon>Eukaryota</taxon>
        <taxon>Metazoa</taxon>
        <taxon>Cnidaria</taxon>
        <taxon>Anthozoa</taxon>
        <taxon>Hexacorallia</taxon>
        <taxon>Scleractinia</taxon>
        <taxon>Astrocoeniina</taxon>
        <taxon>Pocilloporidae</taxon>
        <taxon>Pocillopora</taxon>
    </lineage>
</organism>
<evidence type="ECO:0000256" key="6">
    <source>
        <dbReference type="ARBA" id="ARBA00022737"/>
    </source>
</evidence>
<comment type="similarity">
    <text evidence="3">Belongs to the ubiquitin family.</text>
</comment>
<evidence type="ECO:0000256" key="8">
    <source>
        <dbReference type="ARBA" id="ARBA00023242"/>
    </source>
</evidence>
<dbReference type="PROSITE" id="PS50053">
    <property type="entry name" value="UBIQUITIN_2"/>
    <property type="match status" value="5"/>
</dbReference>
<feature type="domain" description="Ubiquitin-like" evidence="10">
    <location>
        <begin position="816"/>
        <end position="888"/>
    </location>
</feature>
<evidence type="ECO:0000256" key="5">
    <source>
        <dbReference type="ARBA" id="ARBA00022499"/>
    </source>
</evidence>
<proteinExistence type="inferred from homology"/>
<sequence>MAAALDPDDVLRSSEGRDSYQRLARLLIGGGTVLLREAFDIKCPPSNLSTILQNPATKKLLEKPKLTKPQRDCLYPSPGMYGKSTDFDITLLFRLLRTVCGLTPPVTGWDVLPANTDDSLEADLARIKYYRNSMYGHVTENMEISDDEFSRLWREISEALVRVAGQISPAKAKEWQDAIDTFLKDPLTEEDKRHEQELQRWYQNDTEVKEYLEKVESSMKHLEKEAYYSRQEVRDEAQDIKDQLGGKVESTAQEVKRLGQEVRDEAQDIKDQLGGKVESTAQEVKRLGQEVRDEAQDIKDQLGGKVESTAQEVKRLGQEVRDEAQDIKDQLGGKVESTAQEVQRLRQEFRDEAQDIKDRLKLGVRPNSSAGVTIRMRIDCETIPDLHPRLETSETVVIASQGTRACGDELVVTGTSEGTPEDTQDTQARRHEMVATGVKRKAVDPVASAGLPLAGRTESAEEAGSQGVMNFIARKYFQTVDTTKPEERNEFLRFLADVRKVLVLDAQSGSLILTLQCRSLEILDALWYDYCTGHLNDMAQKHLVTKDVLKEFELTELKLITTIQREEYMAARKYFLQGSDHGPLGMISSRSIATGQESTSCGKLHDIALGTMKKGSVGSRESPLQKIEGVPDDIPVFNVEVEGDPTPKMSSRPPQHLNLRGGGQIFIKTTTGKTITLGLDLETDTTEKVKKKIQDKEGIPTDQQRLIFGGQQLEDGRCLSDYNVPKEATLHLILRLRSGMQIFVKTMTGKTITLEVESSDTIERVKRKIQDEEGIPPDRQCIVFAGKQLKDGRCLSDYNVPKEATLHLVMRLRSGMQIFVETSTGKKITLEVEPADTIENNVKRKIQDKEGIPPSQQHLIFRRQELKDHQTLDEYKVTDKSSVHLRLEDELDRILINVEFPSGRKIFINVSPRDDFESVRKIIYNREGIPVDQQRLSFVGKEVVDDHLPLSEYDNQIELSLQLDVKQQKNEFLLQVKTRSGKTNIKIEAVSGDTIQDVKKKITEEIGIPPNHQLLMFNSKEIEDERRSLESYDINSDSIIELVIRRTHDNERHIYA</sequence>
<feature type="domain" description="Ubiquitin-like" evidence="10">
    <location>
        <begin position="972"/>
        <end position="1049"/>
    </location>
</feature>
<keyword evidence="9" id="KW-0175">Coiled coil</keyword>
<dbReference type="PANTHER" id="PTHR10666">
    <property type="entry name" value="UBIQUITIN"/>
    <property type="match status" value="1"/>
</dbReference>
<keyword evidence="12" id="KW-1185">Reference proteome</keyword>
<dbReference type="EMBL" id="CALNXJ010000051">
    <property type="protein sequence ID" value="CAH3152464.1"/>
    <property type="molecule type" value="Genomic_DNA"/>
</dbReference>
<keyword evidence="6" id="KW-0677">Repeat</keyword>
<gene>
    <name evidence="11" type="ORF">PMEA_00026683</name>
</gene>
<dbReference type="PRINTS" id="PR00348">
    <property type="entry name" value="UBIQUITIN"/>
</dbReference>
<dbReference type="Gene3D" id="3.10.20.90">
    <property type="entry name" value="Phosphatidylinositol 3-kinase Catalytic Subunit, Chain A, domain 1"/>
    <property type="match status" value="5"/>
</dbReference>
<feature type="domain" description="Ubiquitin-like" evidence="10">
    <location>
        <begin position="894"/>
        <end position="970"/>
    </location>
</feature>
<evidence type="ECO:0000256" key="1">
    <source>
        <dbReference type="ARBA" id="ARBA00004123"/>
    </source>
</evidence>
<feature type="domain" description="Ubiquitin-like" evidence="10">
    <location>
        <begin position="663"/>
        <end position="739"/>
    </location>
</feature>
<dbReference type="FunFam" id="3.10.20.90:FF:000160">
    <property type="entry name" value="Polyubiquitin-C"/>
    <property type="match status" value="1"/>
</dbReference>
<dbReference type="InterPro" id="IPR019956">
    <property type="entry name" value="Ubiquitin_dom"/>
</dbReference>
<dbReference type="FunFam" id="3.10.20.90:FF:000006">
    <property type="entry name" value="Polyubiquitin 10"/>
    <property type="match status" value="1"/>
</dbReference>
<comment type="caution">
    <text evidence="11">The sequence shown here is derived from an EMBL/GenBank/DDBJ whole genome shotgun (WGS) entry which is preliminary data.</text>
</comment>
<keyword evidence="8" id="KW-0539">Nucleus</keyword>
<dbReference type="InterPro" id="IPR019954">
    <property type="entry name" value="Ubiquitin_CS"/>
</dbReference>
<keyword evidence="7" id="KW-0832">Ubl conjugation</keyword>
<dbReference type="InterPro" id="IPR000626">
    <property type="entry name" value="Ubiquitin-like_dom"/>
</dbReference>
<dbReference type="Proteomes" id="UP001159428">
    <property type="component" value="Unassembled WGS sequence"/>
</dbReference>